<evidence type="ECO:0000313" key="4">
    <source>
        <dbReference type="Proteomes" id="UP000046680"/>
    </source>
</evidence>
<evidence type="ECO:0000313" key="5">
    <source>
        <dbReference type="Proteomes" id="UP000050164"/>
    </source>
</evidence>
<dbReference type="Proteomes" id="UP000050164">
    <property type="component" value="Unassembled WGS sequence"/>
</dbReference>
<reference evidence="4 5" key="1">
    <citation type="submission" date="2015-03" db="EMBL/GenBank/DDBJ databases">
        <authorList>
            <consortium name="Pathogen Informatics"/>
        </authorList>
    </citation>
    <scope>NUCLEOTIDE SEQUENCE [LARGE SCALE GENOMIC DNA]</scope>
    <source>
        <strain evidence="3 5">Bir 185</strain>
        <strain evidence="2 4">C09601061</strain>
    </source>
</reference>
<evidence type="ECO:0000313" key="3">
    <source>
        <dbReference type="EMBL" id="CKT14595.1"/>
    </source>
</evidence>
<dbReference type="EMBL" id="CNFT01001311">
    <property type="protein sequence ID" value="CKT14595.1"/>
    <property type="molecule type" value="Genomic_DNA"/>
</dbReference>
<evidence type="ECO:0000256" key="1">
    <source>
        <dbReference type="SAM" id="MobiDB-lite"/>
    </source>
</evidence>
<dbReference type="AlphaFoldDB" id="A0A654TW94"/>
<feature type="region of interest" description="Disordered" evidence="1">
    <location>
        <begin position="61"/>
        <end position="130"/>
    </location>
</feature>
<name>A0A654TW94_MYCTX</name>
<dbReference type="Proteomes" id="UP000046680">
    <property type="component" value="Unassembled WGS sequence"/>
</dbReference>
<dbReference type="EMBL" id="CGCX01000054">
    <property type="protein sequence ID" value="CFR65939.1"/>
    <property type="molecule type" value="Genomic_DNA"/>
</dbReference>
<proteinExistence type="predicted"/>
<sequence>MANGCSVTTASKKMIVSPASRMFSAISFGVCCRAAPSTSAIIRSMNVCPCLAVIRTTIRSDSTTVPPVTAERSPPDSRITGADSPVIADSSTEAMPSMISPSDGIVSPAETSTTSSRSSRDEGTDSMLPAAVRRLAIVSDRTLRSAAA</sequence>
<protein>
    <submittedName>
        <fullName evidence="2">Uncharacterized protein</fullName>
    </submittedName>
</protein>
<evidence type="ECO:0000313" key="2">
    <source>
        <dbReference type="EMBL" id="CFR65939.1"/>
    </source>
</evidence>
<accession>A0A654TW94</accession>
<organism evidence="2 4">
    <name type="scientific">Mycobacterium tuberculosis</name>
    <dbReference type="NCBI Taxonomy" id="1773"/>
    <lineage>
        <taxon>Bacteria</taxon>
        <taxon>Bacillati</taxon>
        <taxon>Actinomycetota</taxon>
        <taxon>Actinomycetes</taxon>
        <taxon>Mycobacteriales</taxon>
        <taxon>Mycobacteriaceae</taxon>
        <taxon>Mycobacterium</taxon>
        <taxon>Mycobacterium tuberculosis complex</taxon>
    </lineage>
</organism>
<gene>
    <name evidence="2" type="ORF">ERS007657_00274</name>
    <name evidence="3" type="ORF">ERS027659_04016</name>
</gene>